<accession>A0ABT1ZXW1</accession>
<proteinExistence type="predicted"/>
<reference evidence="1 2" key="1">
    <citation type="submission" date="2022-08" db="EMBL/GenBank/DDBJ databases">
        <title>Reclassification of Massilia species as members of the genera Telluria, Duganella, Pseudoduganella, Mokoshia gen. nov. and Zemynaea gen. nov. using orthogonal and non-orthogonal genome-based approaches.</title>
        <authorList>
            <person name="Bowman J.P."/>
        </authorList>
    </citation>
    <scope>NUCLEOTIDE SEQUENCE [LARGE SCALE GENOMIC DNA]</scope>
    <source>
        <strain evidence="1 2">JCM 31316</strain>
    </source>
</reference>
<keyword evidence="2" id="KW-1185">Reference proteome</keyword>
<evidence type="ECO:0000313" key="2">
    <source>
        <dbReference type="Proteomes" id="UP001204151"/>
    </source>
</evidence>
<dbReference type="NCBIfam" id="TIGR03016">
    <property type="entry name" value="pepcterm_hypo_1"/>
    <property type="match status" value="1"/>
</dbReference>
<organism evidence="1 2">
    <name type="scientific">Massilia pinisoli</name>
    <dbReference type="NCBI Taxonomy" id="1772194"/>
    <lineage>
        <taxon>Bacteria</taxon>
        <taxon>Pseudomonadati</taxon>
        <taxon>Pseudomonadota</taxon>
        <taxon>Betaproteobacteria</taxon>
        <taxon>Burkholderiales</taxon>
        <taxon>Oxalobacteraceae</taxon>
        <taxon>Telluria group</taxon>
        <taxon>Massilia</taxon>
    </lineage>
</organism>
<name>A0ABT1ZXW1_9BURK</name>
<dbReference type="InterPro" id="IPR017467">
    <property type="entry name" value="CHP03016_PEP-CTERM"/>
</dbReference>
<dbReference type="RefSeq" id="WP_258819001.1">
    <property type="nucleotide sequence ID" value="NZ_JANUGW010000021.1"/>
</dbReference>
<gene>
    <name evidence="1" type="ORF">NX784_22920</name>
</gene>
<protein>
    <submittedName>
        <fullName evidence="1">TIGR03016 family PEP-CTERM system-associated outer membrane protein</fullName>
    </submittedName>
</protein>
<evidence type="ECO:0000313" key="1">
    <source>
        <dbReference type="EMBL" id="MCS0584449.1"/>
    </source>
</evidence>
<dbReference type="EMBL" id="JANUGW010000021">
    <property type="protein sequence ID" value="MCS0584449.1"/>
    <property type="molecule type" value="Genomic_DNA"/>
</dbReference>
<dbReference type="SUPFAM" id="SSF56935">
    <property type="entry name" value="Porins"/>
    <property type="match status" value="1"/>
</dbReference>
<comment type="caution">
    <text evidence="1">The sequence shown here is derived from an EMBL/GenBank/DDBJ whole genome shotgun (WGS) entry which is preliminary data.</text>
</comment>
<dbReference type="Proteomes" id="UP001204151">
    <property type="component" value="Unassembled WGS sequence"/>
</dbReference>
<sequence>MTITTANLSLSAHRFVKWPSSATLRLTPLALAALLLSNDCLADWRVAPGVQLRETYSDNVGNLSEDRARGSFVSEVAPSVSIIGISPRLKFNASAEWRKYAYSNDDTPNTRDSDRRYSAAAEAIAVRELLYVDASASGTRQAVSAFGPLPANSFSANNGTDIHTWSISPYLRHRFGATAMMTARYTRDAVEGGAKSGFGNSLASTRSLDLVSGPRFTELGWNLHHSHQDMSAQNTGNTTTENSLAGLQYRVTQHLSATTSVGYDKYEYRALAQRTRGRSWSGGFIWAPSSRTRVSASYGRRYFGKTGSFDASYRTQRSIWALTYADVVTTTRSQFLLPAALDTAAMLDHLFLTAFPDPIARQQAVQAYMAQTGLPPTLLQSINYLSNRYMRNKRLQGSATFKGSRSDLVLSVFSERTQALSLQQEDSVLLPTQLSALNEDTKQHGASANFDYRLSSRSSAHANLYGVNVQSLKTGLTNDIRQVSVGLSSRFNIKTIGTLDLRHSKGRSGVFDNRDYHENALVATLSVQY</sequence>